<sequence length="163" mass="19521">MIHTDQMPSNNYHTVDANKKEINKNSYNLLSYFKRKMNIFKNKNKNDINNTIYMRHIQHGDNKNIDTSSYKELTKEKEEKYKKKGYNMKDYEKMDSHHIDSIKKKKKEKKKKKNEKNGNCNDNSNELVQTKVDVYLDSTTHECTKIYSNGNDEEEEKKKEQNI</sequence>
<protein>
    <submittedName>
        <fullName evidence="2">Uncharacterized protein</fullName>
    </submittedName>
</protein>
<reference evidence="2 3" key="2">
    <citation type="submission" date="2013-02" db="EMBL/GenBank/DDBJ databases">
        <title>The Genome Sequence of Plasmodium falciparum Tanzania (2000708).</title>
        <authorList>
            <consortium name="The Broad Institute Genome Sequencing Platform"/>
            <consortium name="The Broad Institute Genome Sequencing Center for Infectious Disease"/>
            <person name="Neafsey D."/>
            <person name="Cheeseman I."/>
            <person name="Volkman S."/>
            <person name="Adams J."/>
            <person name="Walker B."/>
            <person name="Young S.K."/>
            <person name="Zeng Q."/>
            <person name="Gargeya S."/>
            <person name="Fitzgerald M."/>
            <person name="Haas B."/>
            <person name="Abouelleil A."/>
            <person name="Alvarado L."/>
            <person name="Arachchi H.M."/>
            <person name="Berlin A.M."/>
            <person name="Chapman S.B."/>
            <person name="Dewar J."/>
            <person name="Goldberg J."/>
            <person name="Griggs A."/>
            <person name="Gujja S."/>
            <person name="Hansen M."/>
            <person name="Howarth C."/>
            <person name="Imamovic A."/>
            <person name="Larimer J."/>
            <person name="McCowan C."/>
            <person name="Murphy C."/>
            <person name="Neiman D."/>
            <person name="Pearson M."/>
            <person name="Priest M."/>
            <person name="Roberts A."/>
            <person name="Saif S."/>
            <person name="Shea T."/>
            <person name="Sisk P."/>
            <person name="Sykes S."/>
            <person name="Wortman J."/>
            <person name="Nusbaum C."/>
            <person name="Birren B."/>
        </authorList>
    </citation>
    <scope>NUCLEOTIDE SEQUENCE [LARGE SCALE GENOMIC DNA]</scope>
    <source>
        <strain evidence="3">Tanzania (2000708)</strain>
    </source>
</reference>
<dbReference type="Proteomes" id="UP000030708">
    <property type="component" value="Unassembled WGS sequence"/>
</dbReference>
<feature type="compositionally biased region" description="Basic and acidic residues" evidence="1">
    <location>
        <begin position="84"/>
        <end position="102"/>
    </location>
</feature>
<gene>
    <name evidence="2" type="ORF">PFTANZ_00913</name>
</gene>
<feature type="compositionally biased region" description="Basic residues" evidence="1">
    <location>
        <begin position="103"/>
        <end position="114"/>
    </location>
</feature>
<dbReference type="AlphaFoldDB" id="A0A024WDD9"/>
<proteinExistence type="predicted"/>
<evidence type="ECO:0000313" key="3">
    <source>
        <dbReference type="Proteomes" id="UP000030708"/>
    </source>
</evidence>
<evidence type="ECO:0000256" key="1">
    <source>
        <dbReference type="SAM" id="MobiDB-lite"/>
    </source>
</evidence>
<evidence type="ECO:0000313" key="2">
    <source>
        <dbReference type="EMBL" id="ETW38380.1"/>
    </source>
</evidence>
<organism evidence="2 3">
    <name type="scientific">Plasmodium falciparum Tanzania</name>
    <name type="common">2000708</name>
    <dbReference type="NCBI Taxonomy" id="1036725"/>
    <lineage>
        <taxon>Eukaryota</taxon>
        <taxon>Sar</taxon>
        <taxon>Alveolata</taxon>
        <taxon>Apicomplexa</taxon>
        <taxon>Aconoidasida</taxon>
        <taxon>Haemosporida</taxon>
        <taxon>Plasmodiidae</taxon>
        <taxon>Plasmodium</taxon>
        <taxon>Plasmodium (Laverania)</taxon>
    </lineage>
</organism>
<reference evidence="2 3" key="1">
    <citation type="submission" date="2013-02" db="EMBL/GenBank/DDBJ databases">
        <title>The Genome Annotation of Plasmodium falciparum Tanzania (2000708).</title>
        <authorList>
            <consortium name="The Broad Institute Genome Sequencing Platform"/>
            <consortium name="The Broad Institute Genome Sequencing Center for Infectious Disease"/>
            <person name="Neafsey D."/>
            <person name="Hoffman S."/>
            <person name="Volkman S."/>
            <person name="Rosenthal P."/>
            <person name="Walker B."/>
            <person name="Young S.K."/>
            <person name="Zeng Q."/>
            <person name="Gargeya S."/>
            <person name="Fitzgerald M."/>
            <person name="Haas B."/>
            <person name="Abouelleil A."/>
            <person name="Allen A.W."/>
            <person name="Alvarado L."/>
            <person name="Arachchi H.M."/>
            <person name="Berlin A.M."/>
            <person name="Chapman S.B."/>
            <person name="Gainer-Dewar J."/>
            <person name="Goldberg J."/>
            <person name="Griggs A."/>
            <person name="Gujja S."/>
            <person name="Hansen M."/>
            <person name="Howarth C."/>
            <person name="Imamovic A."/>
            <person name="Ireland A."/>
            <person name="Larimer J."/>
            <person name="McCowan C."/>
            <person name="Murphy C."/>
            <person name="Pearson M."/>
            <person name="Poon T.W."/>
            <person name="Priest M."/>
            <person name="Roberts A."/>
            <person name="Saif S."/>
            <person name="Shea T."/>
            <person name="Sisk P."/>
            <person name="Sykes S."/>
            <person name="Wortman J."/>
            <person name="Nusbaum C."/>
            <person name="Birren B."/>
        </authorList>
    </citation>
    <scope>NUCLEOTIDE SEQUENCE [LARGE SCALE GENOMIC DNA]</scope>
    <source>
        <strain evidence="3">Tanzania (2000708)</strain>
    </source>
</reference>
<name>A0A024WDD9_PLAFA</name>
<accession>A0A024WDD9</accession>
<dbReference type="EMBL" id="KI926309">
    <property type="protein sequence ID" value="ETW38380.1"/>
    <property type="molecule type" value="Genomic_DNA"/>
</dbReference>
<feature type="region of interest" description="Disordered" evidence="1">
    <location>
        <begin position="84"/>
        <end position="126"/>
    </location>
</feature>